<dbReference type="CDD" id="cd09731">
    <property type="entry name" value="Cse2_I-E"/>
    <property type="match status" value="1"/>
</dbReference>
<sequence length="541" mass="61177">MNSFWAKKTEKDGRLYWLPLNQHLEDTANVIGLLWEHWLSQGQKELIITEVGNEELAKNLTQLLGFYHDIGKLTAAFQTKKSYHQSDDLDTRLLEKLETANFSGILSLNLTNANRSLHALAGQTLLESYGVNQSFSSIVGGHHGKPVDNGQIVRNQLKSYPANYFQEEKETHPIHQKWELCQKEIFDTGLAKFGFEDAQAIPEFSQGICVILEGLLIMADWIASNEAYFPLIDLDDDGSTLNQEARLENGFKAWFKTRLWQPEPNFDVTELYKKRFSFAPRDVQEKLSTAIENSSQPGIIIVEAPMGVGKTEAALVAVEQLAFKTGRSGMFFGLPTQATSNGIFSRVNTWLESITEDSHQNQSLKLLHGKATLNDEFDNISKAQGIEIDDGIDGSVVTNEWFQGRKTGILDDFIVGTKEELAIFTSLQLYALHQQGKSEPIATFDSKDNIGQALKSLRKEGDSKAIDRRFNAMITSTTFEELAVHLRHLIKLLRKNTTKVSYAQLADDLFWYQNGFSDRVKLRWGQSYYSYTPKLKETVDK</sequence>
<dbReference type="RefSeq" id="WP_109834825.1">
    <property type="nucleotide sequence ID" value="NZ_CP017195.1"/>
</dbReference>
<dbReference type="Gene3D" id="1.10.3210.30">
    <property type="match status" value="1"/>
</dbReference>
<dbReference type="InterPro" id="IPR013382">
    <property type="entry name" value="CRISPR-assoc_prot_Cse2"/>
</dbReference>
<dbReference type="Gene3D" id="1.10.520.40">
    <property type="entry name" value="CRISPR-associated protein Cse2"/>
    <property type="match status" value="1"/>
</dbReference>
<dbReference type="Gene3D" id="3.40.50.300">
    <property type="entry name" value="P-loop containing nucleotide triphosphate hydrolases"/>
    <property type="match status" value="1"/>
</dbReference>
<dbReference type="Pfam" id="PF09485">
    <property type="entry name" value="CRISPR_Cse2"/>
    <property type="match status" value="1"/>
</dbReference>
<dbReference type="KEGG" id="lpaa:BHS01_03845"/>
<dbReference type="AlphaFoldDB" id="A0A7L4WF41"/>
<reference evidence="7 8" key="1">
    <citation type="submission" date="2016-09" db="EMBL/GenBank/DDBJ databases">
        <title>Lactic acid bacteria from MAP meat Genome sequencing and assembly.</title>
        <authorList>
            <person name="Behr J."/>
            <person name="Hilgarth M."/>
            <person name="Vogel R.F."/>
        </authorList>
    </citation>
    <scope>NUCLEOTIDE SEQUENCE [LARGE SCALE GENOMIC DNA]</scope>
    <source>
        <strain evidence="7 8">TMW21615</strain>
    </source>
</reference>
<gene>
    <name evidence="7" type="ORF">BHS01_03845</name>
</gene>
<proteinExistence type="inferred from homology"/>
<dbReference type="Pfam" id="PF18019">
    <property type="entry name" value="Cas3_HD"/>
    <property type="match status" value="1"/>
</dbReference>
<dbReference type="GO" id="GO:0016787">
    <property type="term" value="F:hydrolase activity"/>
    <property type="evidence" value="ECO:0007669"/>
    <property type="project" value="UniProtKB-KW"/>
</dbReference>
<dbReference type="InterPro" id="IPR027417">
    <property type="entry name" value="P-loop_NTPase"/>
</dbReference>
<name>A0A7L4WF41_9LACT</name>
<organism evidence="7 8">
    <name type="scientific">Pseudolactococcus paracarnosus</name>
    <dbReference type="NCBI Taxonomy" id="2749962"/>
    <lineage>
        <taxon>Bacteria</taxon>
        <taxon>Bacillati</taxon>
        <taxon>Bacillota</taxon>
        <taxon>Bacilli</taxon>
        <taxon>Lactobacillales</taxon>
        <taxon>Streptococcaceae</taxon>
        <taxon>Pseudolactococcus</taxon>
    </lineage>
</organism>
<evidence type="ECO:0000313" key="7">
    <source>
        <dbReference type="EMBL" id="QDJ27722.1"/>
    </source>
</evidence>
<evidence type="ECO:0000256" key="1">
    <source>
        <dbReference type="ARBA" id="ARBA00006847"/>
    </source>
</evidence>
<keyword evidence="5" id="KW-0051">Antiviral defense</keyword>
<dbReference type="GO" id="GO:0051607">
    <property type="term" value="P:defense response to virus"/>
    <property type="evidence" value="ECO:0007669"/>
    <property type="project" value="UniProtKB-KW"/>
</dbReference>
<dbReference type="CDD" id="cd09641">
    <property type="entry name" value="Cas3''_I"/>
    <property type="match status" value="1"/>
</dbReference>
<keyword evidence="3" id="KW-0479">Metal-binding</keyword>
<comment type="similarity">
    <text evidence="1">In the N-terminal section; belongs to the CRISPR-associated nuclease Cas3-HD family.</text>
</comment>
<dbReference type="InterPro" id="IPR038287">
    <property type="entry name" value="Cse2_sf"/>
</dbReference>
<evidence type="ECO:0000313" key="8">
    <source>
        <dbReference type="Proteomes" id="UP000516280"/>
    </source>
</evidence>
<dbReference type="NCBIfam" id="TIGR01596">
    <property type="entry name" value="cas3_HD"/>
    <property type="match status" value="1"/>
</dbReference>
<dbReference type="GO" id="GO:0046872">
    <property type="term" value="F:metal ion binding"/>
    <property type="evidence" value="ECO:0007669"/>
    <property type="project" value="UniProtKB-KW"/>
</dbReference>
<dbReference type="EMBL" id="CP017195">
    <property type="protein sequence ID" value="QDJ27722.1"/>
    <property type="molecule type" value="Genomic_DNA"/>
</dbReference>
<protein>
    <recommendedName>
        <fullName evidence="6">HD Cas3-type domain-containing protein</fullName>
    </recommendedName>
</protein>
<evidence type="ECO:0000259" key="6">
    <source>
        <dbReference type="PROSITE" id="PS51643"/>
    </source>
</evidence>
<comment type="similarity">
    <text evidence="2">In the central section; belongs to the CRISPR-associated helicase Cas3 family.</text>
</comment>
<dbReference type="SUPFAM" id="SSF52540">
    <property type="entry name" value="P-loop containing nucleoside triphosphate hydrolases"/>
    <property type="match status" value="1"/>
</dbReference>
<keyword evidence="4" id="KW-0378">Hydrolase</keyword>
<dbReference type="InterPro" id="IPR038257">
    <property type="entry name" value="CRISPR-assoc_Cas3_HD_sf"/>
</dbReference>
<accession>A0A7L4WF41</accession>
<dbReference type="NCBIfam" id="TIGR02548">
    <property type="entry name" value="casB_cse2"/>
    <property type="match status" value="1"/>
</dbReference>
<evidence type="ECO:0000256" key="3">
    <source>
        <dbReference type="ARBA" id="ARBA00022723"/>
    </source>
</evidence>
<evidence type="ECO:0000256" key="2">
    <source>
        <dbReference type="ARBA" id="ARBA00009046"/>
    </source>
</evidence>
<dbReference type="PROSITE" id="PS51643">
    <property type="entry name" value="HD_CAS3"/>
    <property type="match status" value="1"/>
</dbReference>
<evidence type="ECO:0000256" key="5">
    <source>
        <dbReference type="ARBA" id="ARBA00023118"/>
    </source>
</evidence>
<dbReference type="InterPro" id="IPR006483">
    <property type="entry name" value="CRISPR-assoc_Cas3_HD"/>
</dbReference>
<evidence type="ECO:0000256" key="4">
    <source>
        <dbReference type="ARBA" id="ARBA00022801"/>
    </source>
</evidence>
<feature type="domain" description="HD Cas3-type" evidence="6">
    <location>
        <begin position="13"/>
        <end position="222"/>
    </location>
</feature>
<dbReference type="Proteomes" id="UP000516280">
    <property type="component" value="Chromosome"/>
</dbReference>